<evidence type="ECO:0000313" key="2">
    <source>
        <dbReference type="EMBL" id="KAL3288737.1"/>
    </source>
</evidence>
<feature type="region of interest" description="Disordered" evidence="1">
    <location>
        <begin position="1"/>
        <end position="21"/>
    </location>
</feature>
<protein>
    <submittedName>
        <fullName evidence="2">Uncharacterized protein</fullName>
    </submittedName>
</protein>
<accession>A0ABD2PD56</accession>
<evidence type="ECO:0000313" key="3">
    <source>
        <dbReference type="Proteomes" id="UP001516400"/>
    </source>
</evidence>
<comment type="caution">
    <text evidence="2">The sequence shown here is derived from an EMBL/GenBank/DDBJ whole genome shotgun (WGS) entry which is preliminary data.</text>
</comment>
<name>A0ABD2PD56_9CUCU</name>
<evidence type="ECO:0000256" key="1">
    <source>
        <dbReference type="SAM" id="MobiDB-lite"/>
    </source>
</evidence>
<sequence length="163" mass="18318">MASASSAHADVNPTNRKLKNDVHDIKPNNAIKIIENNESSCNGDSDPVKYQVVKRKDNKNKNKWYITGSVKDELVKASIPKKKGYVVCTRVSPETTMDDFSTMIKKNIGENTNCEKLASKHPESYSSFRVTIDKDVNSWPEGALIYQIQWGVEADAFPSFTFQ</sequence>
<keyword evidence="3" id="KW-1185">Reference proteome</keyword>
<dbReference type="AlphaFoldDB" id="A0ABD2PD56"/>
<dbReference type="EMBL" id="JABFTP020000185">
    <property type="protein sequence ID" value="KAL3288737.1"/>
    <property type="molecule type" value="Genomic_DNA"/>
</dbReference>
<proteinExistence type="predicted"/>
<dbReference type="Proteomes" id="UP001516400">
    <property type="component" value="Unassembled WGS sequence"/>
</dbReference>
<organism evidence="2 3">
    <name type="scientific">Cryptolaemus montrouzieri</name>
    <dbReference type="NCBI Taxonomy" id="559131"/>
    <lineage>
        <taxon>Eukaryota</taxon>
        <taxon>Metazoa</taxon>
        <taxon>Ecdysozoa</taxon>
        <taxon>Arthropoda</taxon>
        <taxon>Hexapoda</taxon>
        <taxon>Insecta</taxon>
        <taxon>Pterygota</taxon>
        <taxon>Neoptera</taxon>
        <taxon>Endopterygota</taxon>
        <taxon>Coleoptera</taxon>
        <taxon>Polyphaga</taxon>
        <taxon>Cucujiformia</taxon>
        <taxon>Coccinelloidea</taxon>
        <taxon>Coccinellidae</taxon>
        <taxon>Scymninae</taxon>
        <taxon>Scymnini</taxon>
        <taxon>Cryptolaemus</taxon>
    </lineage>
</organism>
<gene>
    <name evidence="2" type="ORF">HHI36_003172</name>
</gene>
<reference evidence="2 3" key="1">
    <citation type="journal article" date="2021" name="BMC Biol.">
        <title>Horizontally acquired antibacterial genes associated with adaptive radiation of ladybird beetles.</title>
        <authorList>
            <person name="Li H.S."/>
            <person name="Tang X.F."/>
            <person name="Huang Y.H."/>
            <person name="Xu Z.Y."/>
            <person name="Chen M.L."/>
            <person name="Du X.Y."/>
            <person name="Qiu B.Y."/>
            <person name="Chen P.T."/>
            <person name="Zhang W."/>
            <person name="Slipinski A."/>
            <person name="Escalona H.E."/>
            <person name="Waterhouse R.M."/>
            <person name="Zwick A."/>
            <person name="Pang H."/>
        </authorList>
    </citation>
    <scope>NUCLEOTIDE SEQUENCE [LARGE SCALE GENOMIC DNA]</scope>
    <source>
        <strain evidence="2">SYSU2018</strain>
    </source>
</reference>